<dbReference type="PANTHER" id="PTHR43562">
    <property type="entry name" value="NAPA-TYPE SODIUM/HYDROGEN ANTIPORTER"/>
    <property type="match status" value="1"/>
</dbReference>
<feature type="transmembrane region" description="Helical" evidence="10">
    <location>
        <begin position="88"/>
        <end position="108"/>
    </location>
</feature>
<name>A0A7S7NNB5_PALFE</name>
<dbReference type="AlphaFoldDB" id="A0A7S7NNB5"/>
<keyword evidence="4 10" id="KW-0812">Transmembrane</keyword>
<dbReference type="GO" id="GO:0016020">
    <property type="term" value="C:membrane"/>
    <property type="evidence" value="ECO:0007669"/>
    <property type="project" value="UniProtKB-SubCell"/>
</dbReference>
<feature type="transmembrane region" description="Helical" evidence="10">
    <location>
        <begin position="296"/>
        <end position="324"/>
    </location>
</feature>
<keyword evidence="7" id="KW-0406">Ion transport</keyword>
<comment type="subcellular location">
    <subcellularLocation>
        <location evidence="1">Membrane</location>
        <topology evidence="1">Multi-pass membrane protein</topology>
    </subcellularLocation>
</comment>
<feature type="domain" description="Cation/H+ exchanger transmembrane" evidence="11">
    <location>
        <begin position="22"/>
        <end position="376"/>
    </location>
</feature>
<protein>
    <submittedName>
        <fullName evidence="12">Cation:proton antiporter</fullName>
    </submittedName>
</protein>
<evidence type="ECO:0000313" key="12">
    <source>
        <dbReference type="EMBL" id="QOY86704.1"/>
    </source>
</evidence>
<evidence type="ECO:0000256" key="3">
    <source>
        <dbReference type="ARBA" id="ARBA00022449"/>
    </source>
</evidence>
<dbReference type="RefSeq" id="WP_194448373.1">
    <property type="nucleotide sequence ID" value="NZ_CP063849.1"/>
</dbReference>
<evidence type="ECO:0000256" key="9">
    <source>
        <dbReference type="ARBA" id="ARBA00023201"/>
    </source>
</evidence>
<keyword evidence="5 10" id="KW-1133">Transmembrane helix</keyword>
<keyword evidence="6" id="KW-0915">Sodium</keyword>
<feature type="transmembrane region" description="Helical" evidence="10">
    <location>
        <begin position="151"/>
        <end position="174"/>
    </location>
</feature>
<dbReference type="KEGG" id="pfer:IRI77_28540"/>
<evidence type="ECO:0000256" key="1">
    <source>
        <dbReference type="ARBA" id="ARBA00004141"/>
    </source>
</evidence>
<feature type="transmembrane region" description="Helical" evidence="10">
    <location>
        <begin position="223"/>
        <end position="251"/>
    </location>
</feature>
<keyword evidence="8 10" id="KW-0472">Membrane</keyword>
<organism evidence="12 13">
    <name type="scientific">Paludibaculum fermentans</name>
    <dbReference type="NCBI Taxonomy" id="1473598"/>
    <lineage>
        <taxon>Bacteria</taxon>
        <taxon>Pseudomonadati</taxon>
        <taxon>Acidobacteriota</taxon>
        <taxon>Terriglobia</taxon>
        <taxon>Bryobacterales</taxon>
        <taxon>Bryobacteraceae</taxon>
        <taxon>Paludibaculum</taxon>
    </lineage>
</organism>
<feature type="transmembrane region" description="Helical" evidence="10">
    <location>
        <begin position="6"/>
        <end position="23"/>
    </location>
</feature>
<evidence type="ECO:0000259" key="11">
    <source>
        <dbReference type="Pfam" id="PF00999"/>
    </source>
</evidence>
<dbReference type="GO" id="GO:0015297">
    <property type="term" value="F:antiporter activity"/>
    <property type="evidence" value="ECO:0007669"/>
    <property type="project" value="UniProtKB-KW"/>
</dbReference>
<dbReference type="Pfam" id="PF00999">
    <property type="entry name" value="Na_H_Exchanger"/>
    <property type="match status" value="1"/>
</dbReference>
<sequence length="389" mass="40590">MPPAPELSLPVLMLVVFAAAKLFSEIFERLGMPGLVGEILAGVVIGPSLLHWVTPVPILQDLSELGVLFLLFNVGLEVKSSELLKVGGTAFLVAIIGVLVPLGMGWVILRAWGYGQIESIFVGAALVATSVGITAQVLSAKKMLHEKSSQIILAAAVIDDVLGLIVLAVVSSMARGEFKVIDIGLTAILPIVFMIVMAKWGSHTVSRAVPMLQARLRASEAQFHLAIVLLFALSVVSMHTGVAAIVGAFLAGMSLGESVSKRVHTLVHGTTELLVPFFLVGIGLKIDLSVFKDSSMILLTAIVLLAAVVSKLIGCGAGALSLGLRDAIRIGFGMVPRGEVGMVVAQLGLAMGAVSKPIYGVVVFTALATTLVAPPLLNLAYRQTPTVGD</sequence>
<reference evidence="12 13" key="1">
    <citation type="submission" date="2020-10" db="EMBL/GenBank/DDBJ databases">
        <title>Complete genome sequence of Paludibaculum fermentans P105T, a facultatively anaerobic acidobacterium capable of dissimilatory Fe(III) reduction.</title>
        <authorList>
            <person name="Dedysh S.N."/>
            <person name="Beletsky A.V."/>
            <person name="Kulichevskaya I.S."/>
            <person name="Mardanov A.V."/>
            <person name="Ravin N.V."/>
        </authorList>
    </citation>
    <scope>NUCLEOTIDE SEQUENCE [LARGE SCALE GENOMIC DNA]</scope>
    <source>
        <strain evidence="12 13">P105</strain>
    </source>
</reference>
<evidence type="ECO:0000256" key="5">
    <source>
        <dbReference type="ARBA" id="ARBA00022989"/>
    </source>
</evidence>
<dbReference type="InterPro" id="IPR006153">
    <property type="entry name" value="Cation/H_exchanger_TM"/>
</dbReference>
<keyword evidence="9" id="KW-0739">Sodium transport</keyword>
<feature type="transmembrane region" description="Helical" evidence="10">
    <location>
        <begin position="358"/>
        <end position="381"/>
    </location>
</feature>
<keyword evidence="3" id="KW-0050">Antiport</keyword>
<evidence type="ECO:0000256" key="10">
    <source>
        <dbReference type="SAM" id="Phobius"/>
    </source>
</evidence>
<evidence type="ECO:0000313" key="13">
    <source>
        <dbReference type="Proteomes" id="UP000593892"/>
    </source>
</evidence>
<feature type="transmembrane region" description="Helical" evidence="10">
    <location>
        <begin position="120"/>
        <end position="139"/>
    </location>
</feature>
<feature type="transmembrane region" description="Helical" evidence="10">
    <location>
        <begin position="180"/>
        <end position="202"/>
    </location>
</feature>
<feature type="transmembrane region" description="Helical" evidence="10">
    <location>
        <begin position="58"/>
        <end position="76"/>
    </location>
</feature>
<dbReference type="GO" id="GO:1902600">
    <property type="term" value="P:proton transmembrane transport"/>
    <property type="evidence" value="ECO:0007669"/>
    <property type="project" value="InterPro"/>
</dbReference>
<feature type="transmembrane region" description="Helical" evidence="10">
    <location>
        <begin position="263"/>
        <end position="284"/>
    </location>
</feature>
<gene>
    <name evidence="12" type="ORF">IRI77_28540</name>
</gene>
<evidence type="ECO:0000256" key="2">
    <source>
        <dbReference type="ARBA" id="ARBA00022448"/>
    </source>
</evidence>
<dbReference type="GO" id="GO:0006814">
    <property type="term" value="P:sodium ion transport"/>
    <property type="evidence" value="ECO:0007669"/>
    <property type="project" value="UniProtKB-KW"/>
</dbReference>
<proteinExistence type="predicted"/>
<dbReference type="Proteomes" id="UP000593892">
    <property type="component" value="Chromosome"/>
</dbReference>
<feature type="transmembrane region" description="Helical" evidence="10">
    <location>
        <begin position="35"/>
        <end position="52"/>
    </location>
</feature>
<dbReference type="PANTHER" id="PTHR43562:SF3">
    <property type="entry name" value="SODIUM ION_PROTON EXCHANGER (EUROFUNG)"/>
    <property type="match status" value="1"/>
</dbReference>
<dbReference type="InterPro" id="IPR038770">
    <property type="entry name" value="Na+/solute_symporter_sf"/>
</dbReference>
<evidence type="ECO:0000256" key="8">
    <source>
        <dbReference type="ARBA" id="ARBA00023136"/>
    </source>
</evidence>
<evidence type="ECO:0000256" key="7">
    <source>
        <dbReference type="ARBA" id="ARBA00023065"/>
    </source>
</evidence>
<evidence type="ECO:0000256" key="4">
    <source>
        <dbReference type="ARBA" id="ARBA00022692"/>
    </source>
</evidence>
<dbReference type="EMBL" id="CP063849">
    <property type="protein sequence ID" value="QOY86704.1"/>
    <property type="molecule type" value="Genomic_DNA"/>
</dbReference>
<evidence type="ECO:0000256" key="6">
    <source>
        <dbReference type="ARBA" id="ARBA00023053"/>
    </source>
</evidence>
<dbReference type="Gene3D" id="1.20.1530.20">
    <property type="match status" value="1"/>
</dbReference>
<keyword evidence="2" id="KW-0813">Transport</keyword>
<accession>A0A7S7NNB5</accession>
<keyword evidence="13" id="KW-1185">Reference proteome</keyword>